<dbReference type="GO" id="GO:0006412">
    <property type="term" value="P:translation"/>
    <property type="evidence" value="ECO:0007669"/>
    <property type="project" value="InterPro"/>
</dbReference>
<dbReference type="EMBL" id="JAJTJA010000010">
    <property type="protein sequence ID" value="KAH8692983.1"/>
    <property type="molecule type" value="Genomic_DNA"/>
</dbReference>
<keyword evidence="10" id="KW-1185">Reference proteome</keyword>
<comment type="function">
    <text evidence="7">Mitochondrial ribosome (mitoribosome) assembly factor. Binds at the interface of the head and body domains of the mitochondrial small ribosomal subunit (mt-SSU), occluding the mRNA channel and preventing compaction of the head domain towards the body. Probable inactive methyltransferase: retains the characteristic folding and ability to bind S-adenosyl-L-methionine, but it probably lost its methyltransferase activity.</text>
</comment>
<dbReference type="InterPro" id="IPR029063">
    <property type="entry name" value="SAM-dependent_MTases_sf"/>
</dbReference>
<dbReference type="InterPro" id="IPR015324">
    <property type="entry name" value="Ribosomal_Rsm22-like"/>
</dbReference>
<keyword evidence="4" id="KW-0408">Iron</keyword>
<dbReference type="GO" id="GO:0008168">
    <property type="term" value="F:methyltransferase activity"/>
    <property type="evidence" value="ECO:0007669"/>
    <property type="project" value="InterPro"/>
</dbReference>
<comment type="caution">
    <text evidence="9">The sequence shown here is derived from an EMBL/GenBank/DDBJ whole genome shotgun (WGS) entry which is preliminary data.</text>
</comment>
<keyword evidence="5" id="KW-0411">Iron-sulfur</keyword>
<evidence type="ECO:0000256" key="7">
    <source>
        <dbReference type="ARBA" id="ARBA00045681"/>
    </source>
</evidence>
<feature type="compositionally biased region" description="Basic residues" evidence="8">
    <location>
        <begin position="813"/>
        <end position="827"/>
    </location>
</feature>
<comment type="subcellular location">
    <subcellularLocation>
        <location evidence="1">Mitochondrion</location>
    </subcellularLocation>
</comment>
<dbReference type="GO" id="GO:0046872">
    <property type="term" value="F:metal ion binding"/>
    <property type="evidence" value="ECO:0007669"/>
    <property type="project" value="UniProtKB-KW"/>
</dbReference>
<reference evidence="9" key="1">
    <citation type="submission" date="2021-12" db="EMBL/GenBank/DDBJ databases">
        <title>Convergent genome expansion in fungi linked to evolution of root-endophyte symbiosis.</title>
        <authorList>
            <consortium name="DOE Joint Genome Institute"/>
            <person name="Ke Y.-H."/>
            <person name="Bonito G."/>
            <person name="Liao H.-L."/>
            <person name="Looney B."/>
            <person name="Rojas-Flechas A."/>
            <person name="Nash J."/>
            <person name="Hameed K."/>
            <person name="Schadt C."/>
            <person name="Martin F."/>
            <person name="Crous P.W."/>
            <person name="Miettinen O."/>
            <person name="Magnuson J.K."/>
            <person name="Labbe J."/>
            <person name="Jacobson D."/>
            <person name="Doktycz M.J."/>
            <person name="Veneault-Fourrey C."/>
            <person name="Kuo A."/>
            <person name="Mondo S."/>
            <person name="Calhoun S."/>
            <person name="Riley R."/>
            <person name="Ohm R."/>
            <person name="LaButti K."/>
            <person name="Andreopoulos B."/>
            <person name="Pangilinan J."/>
            <person name="Nolan M."/>
            <person name="Tritt A."/>
            <person name="Clum A."/>
            <person name="Lipzen A."/>
            <person name="Daum C."/>
            <person name="Barry K."/>
            <person name="Grigoriev I.V."/>
            <person name="Vilgalys R."/>
        </authorList>
    </citation>
    <scope>NUCLEOTIDE SEQUENCE</scope>
    <source>
        <strain evidence="9">PMI_201</strain>
    </source>
</reference>
<evidence type="ECO:0000256" key="1">
    <source>
        <dbReference type="ARBA" id="ARBA00004173"/>
    </source>
</evidence>
<dbReference type="GO" id="GO:0005763">
    <property type="term" value="C:mitochondrial small ribosomal subunit"/>
    <property type="evidence" value="ECO:0007669"/>
    <property type="project" value="TreeGrafter"/>
</dbReference>
<protein>
    <submittedName>
        <fullName evidence="9">37S ribosomal protein Rsm22</fullName>
    </submittedName>
</protein>
<keyword evidence="3" id="KW-0809">Transit peptide</keyword>
<dbReference type="PANTHER" id="PTHR13184:SF5">
    <property type="entry name" value="METHYLTRANSFERASE-LIKE PROTEIN 17, MITOCHONDRIAL"/>
    <property type="match status" value="1"/>
</dbReference>
<dbReference type="Pfam" id="PF09243">
    <property type="entry name" value="Rsm22"/>
    <property type="match status" value="1"/>
</dbReference>
<accession>A0AAD4KKC0</accession>
<evidence type="ECO:0000256" key="6">
    <source>
        <dbReference type="ARBA" id="ARBA00023128"/>
    </source>
</evidence>
<evidence type="ECO:0000256" key="2">
    <source>
        <dbReference type="ARBA" id="ARBA00022723"/>
    </source>
</evidence>
<dbReference type="InterPro" id="IPR052571">
    <property type="entry name" value="Mt_RNA_Methyltransferase"/>
</dbReference>
<dbReference type="RefSeq" id="XP_046068856.1">
    <property type="nucleotide sequence ID" value="XM_046216936.1"/>
</dbReference>
<dbReference type="GO" id="GO:0003735">
    <property type="term" value="F:structural constituent of ribosome"/>
    <property type="evidence" value="ECO:0007669"/>
    <property type="project" value="TreeGrafter"/>
</dbReference>
<sequence length="834" mass="93453">MLSRYRVKAFKPHSLGASQLTRQHATQLQRLGVRRSASTVSSQFNASSTRKNTTAFKHQRQFLEGKRTLASTTETDVQLANRKAEIYTLIDNIHRHEDELAKILDDLFLEDYDHILGIRSWDIDNAFSGHIGHRNYQALEARVRQARQEFGEVLPDDHLNAAELELYNTLYGEAINPDEVLEETDDKQPDILLKDDGQGGFEEVEFEHTFEEDVEVSHNIESELDEESAIERVRQVANELGGVLVEHELQDEEDSQSAPRLHPLTEAGKFATDPKTVFIPHDTVTGPVGVILSNYSNKHIAEATHKVFGGRRLPHSTVTLPPRTQIPQLPIPLSASQHHMSEMEANAYIAALYPGIYAATLSVLVEVRKRLGSKWLRNLITQETGPRVLDAGGGGAGILAWRDVLRAEYETMVPGHPPDAPVPTGKSTVLAGSNSLQLRASAMLDNTTFLPRLPDYVHVRDTTTLDDERAPPKRKQFDVIIAPHTLLEIEEDYLRKQHVKNLWALLNPNGGVLILLEKGRQRGFEAVAGAREMLLERHIASPGSTEYDGLGDSGDMGSVKKEPGMIIAPCTNHGKCPMYHIAGQAKGRGDYCHFEQRFIRPAYLQRIIGARDRNHEDVEFSYVAIQRGVDMRDAQNIVQGKDATNAAFEGYEDNLSVDAASDDTAAPPTSFNTLSLPRMVLSPIKRRGHVILDLCTPEGKIERWTVPRSFSRQAYHDARKARWGDLWALGAKTRIPRHLKLGTGASEDSKKERLQRRAASRLDEIGETEDPDSLDPEPQERQLDPALTDALTEQAHSLQARKKGQNIPSWKKNANKKRIRQAFKKVSSKREEED</sequence>
<evidence type="ECO:0000256" key="3">
    <source>
        <dbReference type="ARBA" id="ARBA00022946"/>
    </source>
</evidence>
<feature type="compositionally biased region" description="Acidic residues" evidence="8">
    <location>
        <begin position="765"/>
        <end position="777"/>
    </location>
</feature>
<evidence type="ECO:0000256" key="4">
    <source>
        <dbReference type="ARBA" id="ARBA00023004"/>
    </source>
</evidence>
<dbReference type="SUPFAM" id="SSF53335">
    <property type="entry name" value="S-adenosyl-L-methionine-dependent methyltransferases"/>
    <property type="match status" value="1"/>
</dbReference>
<evidence type="ECO:0000256" key="5">
    <source>
        <dbReference type="ARBA" id="ARBA00023014"/>
    </source>
</evidence>
<evidence type="ECO:0000313" key="9">
    <source>
        <dbReference type="EMBL" id="KAH8692983.1"/>
    </source>
</evidence>
<dbReference type="PANTHER" id="PTHR13184">
    <property type="entry name" value="37S RIBOSOMAL PROTEIN S22"/>
    <property type="match status" value="1"/>
</dbReference>
<name>A0AAD4KKC0_9EURO</name>
<keyword evidence="9" id="KW-0689">Ribosomal protein</keyword>
<dbReference type="GO" id="GO:0051536">
    <property type="term" value="F:iron-sulfur cluster binding"/>
    <property type="evidence" value="ECO:0007669"/>
    <property type="project" value="UniProtKB-KW"/>
</dbReference>
<gene>
    <name evidence="9" type="ORF">BGW36DRAFT_385638</name>
</gene>
<evidence type="ECO:0000256" key="8">
    <source>
        <dbReference type="SAM" id="MobiDB-lite"/>
    </source>
</evidence>
<evidence type="ECO:0000313" key="10">
    <source>
        <dbReference type="Proteomes" id="UP001201262"/>
    </source>
</evidence>
<feature type="region of interest" description="Disordered" evidence="8">
    <location>
        <begin position="739"/>
        <end position="834"/>
    </location>
</feature>
<keyword evidence="9" id="KW-0687">Ribonucleoprotein</keyword>
<keyword evidence="2" id="KW-0479">Metal-binding</keyword>
<keyword evidence="6" id="KW-0496">Mitochondrion</keyword>
<dbReference type="Proteomes" id="UP001201262">
    <property type="component" value="Unassembled WGS sequence"/>
</dbReference>
<organism evidence="9 10">
    <name type="scientific">Talaromyces proteolyticus</name>
    <dbReference type="NCBI Taxonomy" id="1131652"/>
    <lineage>
        <taxon>Eukaryota</taxon>
        <taxon>Fungi</taxon>
        <taxon>Dikarya</taxon>
        <taxon>Ascomycota</taxon>
        <taxon>Pezizomycotina</taxon>
        <taxon>Eurotiomycetes</taxon>
        <taxon>Eurotiomycetidae</taxon>
        <taxon>Eurotiales</taxon>
        <taxon>Trichocomaceae</taxon>
        <taxon>Talaromyces</taxon>
        <taxon>Talaromyces sect. Bacilispori</taxon>
    </lineage>
</organism>
<dbReference type="AlphaFoldDB" id="A0AAD4KKC0"/>
<dbReference type="GeneID" id="70247223"/>
<proteinExistence type="predicted"/>